<dbReference type="KEGG" id="trz:GWP43_13485"/>
<reference evidence="2 3" key="1">
    <citation type="submission" date="2020-01" db="EMBL/GenBank/DDBJ databases">
        <title>Complete genome sequence of a human oral phylogroup 1 Treponema sp. strain ATCC 700766, originally isolated from periodontitis dental plaque.</title>
        <authorList>
            <person name="Chan Y."/>
            <person name="Huo Y.-B."/>
            <person name="Yu X.-L."/>
            <person name="Zeng H."/>
            <person name="Leung W.-K."/>
            <person name="Watt R.M."/>
        </authorList>
    </citation>
    <scope>NUCLEOTIDE SEQUENCE [LARGE SCALE GENOMIC DNA]</scope>
    <source>
        <strain evidence="2 3">OMZ 804</strain>
    </source>
</reference>
<name>A0A6P1Y5W3_9SPIR</name>
<protein>
    <submittedName>
        <fullName evidence="2">DUF1320 domain-containing protein</fullName>
    </submittedName>
</protein>
<keyword evidence="1" id="KW-0732">Signal</keyword>
<evidence type="ECO:0000313" key="2">
    <source>
        <dbReference type="EMBL" id="QHX44302.1"/>
    </source>
</evidence>
<feature type="chain" id="PRO_5026684000" evidence="1">
    <location>
        <begin position="22"/>
        <end position="167"/>
    </location>
</feature>
<evidence type="ECO:0000256" key="1">
    <source>
        <dbReference type="SAM" id="SignalP"/>
    </source>
</evidence>
<dbReference type="Proteomes" id="UP000464374">
    <property type="component" value="Chromosome"/>
</dbReference>
<dbReference type="RefSeq" id="WP_162664577.1">
    <property type="nucleotide sequence ID" value="NZ_CP048020.1"/>
</dbReference>
<proteinExistence type="predicted"/>
<evidence type="ECO:0000313" key="3">
    <source>
        <dbReference type="Proteomes" id="UP000464374"/>
    </source>
</evidence>
<organism evidence="2 3">
    <name type="scientific">Treponema vincentii</name>
    <dbReference type="NCBI Taxonomy" id="69710"/>
    <lineage>
        <taxon>Bacteria</taxon>
        <taxon>Pseudomonadati</taxon>
        <taxon>Spirochaetota</taxon>
        <taxon>Spirochaetia</taxon>
        <taxon>Spirochaetales</taxon>
        <taxon>Treponemataceae</taxon>
        <taxon>Treponema</taxon>
    </lineage>
</organism>
<dbReference type="AlphaFoldDB" id="A0A6P1Y5W3"/>
<dbReference type="EMBL" id="CP048020">
    <property type="protein sequence ID" value="QHX44302.1"/>
    <property type="molecule type" value="Genomic_DNA"/>
</dbReference>
<feature type="signal peptide" evidence="1">
    <location>
        <begin position="1"/>
        <end position="21"/>
    </location>
</feature>
<dbReference type="InterPro" id="IPR009752">
    <property type="entry name" value="Phage_Mu_GpJ"/>
</dbReference>
<dbReference type="Pfam" id="PF07030">
    <property type="entry name" value="Phage_Mu_Gp36"/>
    <property type="match status" value="1"/>
</dbReference>
<gene>
    <name evidence="2" type="ORF">GWP43_13485</name>
</gene>
<accession>A0A6P1Y5W3</accession>
<sequence length="167" mass="18132">MKRFFVLMLSLLYIGLTVGFAEPCSRKEGCMAYCTIEDMQTTYGNERIAAWSAVDAERAEKAIADASAEIDGYLLSGGYTVPLAGTPATIKKYCVDIACASLIISTGMLENDPGGKAVVEQADIARRYLDKVAQGKYKIPGYDENSSKPPSGNIQAVSMTRMDWKGY</sequence>